<name>A2E4I8_TRIV3</name>
<reference evidence="1" key="2">
    <citation type="journal article" date="2007" name="Science">
        <title>Draft genome sequence of the sexually transmitted pathogen Trichomonas vaginalis.</title>
        <authorList>
            <person name="Carlton J.M."/>
            <person name="Hirt R.P."/>
            <person name="Silva J.C."/>
            <person name="Delcher A.L."/>
            <person name="Schatz M."/>
            <person name="Zhao Q."/>
            <person name="Wortman J.R."/>
            <person name="Bidwell S.L."/>
            <person name="Alsmark U.C.M."/>
            <person name="Besteiro S."/>
            <person name="Sicheritz-Ponten T."/>
            <person name="Noel C.J."/>
            <person name="Dacks J.B."/>
            <person name="Foster P.G."/>
            <person name="Simillion C."/>
            <person name="Van de Peer Y."/>
            <person name="Miranda-Saavedra D."/>
            <person name="Barton G.J."/>
            <person name="Westrop G.D."/>
            <person name="Mueller S."/>
            <person name="Dessi D."/>
            <person name="Fiori P.L."/>
            <person name="Ren Q."/>
            <person name="Paulsen I."/>
            <person name="Zhang H."/>
            <person name="Bastida-Corcuera F.D."/>
            <person name="Simoes-Barbosa A."/>
            <person name="Brown M.T."/>
            <person name="Hayes R.D."/>
            <person name="Mukherjee M."/>
            <person name="Okumura C.Y."/>
            <person name="Schneider R."/>
            <person name="Smith A.J."/>
            <person name="Vanacova S."/>
            <person name="Villalvazo M."/>
            <person name="Haas B.J."/>
            <person name="Pertea M."/>
            <person name="Feldblyum T.V."/>
            <person name="Utterback T.R."/>
            <person name="Shu C.L."/>
            <person name="Osoegawa K."/>
            <person name="de Jong P.J."/>
            <person name="Hrdy I."/>
            <person name="Horvathova L."/>
            <person name="Zubacova Z."/>
            <person name="Dolezal P."/>
            <person name="Malik S.B."/>
            <person name="Logsdon J.M. Jr."/>
            <person name="Henze K."/>
            <person name="Gupta A."/>
            <person name="Wang C.C."/>
            <person name="Dunne R.L."/>
            <person name="Upcroft J.A."/>
            <person name="Upcroft P."/>
            <person name="White O."/>
            <person name="Salzberg S.L."/>
            <person name="Tang P."/>
            <person name="Chiu C.-H."/>
            <person name="Lee Y.-S."/>
            <person name="Embley T.M."/>
            <person name="Coombs G.H."/>
            <person name="Mottram J.C."/>
            <person name="Tachezy J."/>
            <person name="Fraser-Liggett C.M."/>
            <person name="Johnson P.J."/>
        </authorList>
    </citation>
    <scope>NUCLEOTIDE SEQUENCE [LARGE SCALE GENOMIC DNA]</scope>
    <source>
        <strain evidence="1">G3</strain>
    </source>
</reference>
<keyword evidence="2" id="KW-1185">Reference proteome</keyword>
<proteinExistence type="predicted"/>
<protein>
    <submittedName>
        <fullName evidence="1">Uncharacterized protein</fullName>
    </submittedName>
</protein>
<gene>
    <name evidence="1" type="ORF">TVAG_445220</name>
</gene>
<dbReference type="Proteomes" id="UP000001542">
    <property type="component" value="Unassembled WGS sequence"/>
</dbReference>
<accession>A2E4I8</accession>
<dbReference type="VEuPathDB" id="TrichDB:TVAGG3_1050460"/>
<reference evidence="1" key="1">
    <citation type="submission" date="2006-10" db="EMBL/GenBank/DDBJ databases">
        <authorList>
            <person name="Amadeo P."/>
            <person name="Zhao Q."/>
            <person name="Wortman J."/>
            <person name="Fraser-Liggett C."/>
            <person name="Carlton J."/>
        </authorList>
    </citation>
    <scope>NUCLEOTIDE SEQUENCE</scope>
    <source>
        <strain evidence="1">G3</strain>
    </source>
</reference>
<organism evidence="1 2">
    <name type="scientific">Trichomonas vaginalis (strain ATCC PRA-98 / G3)</name>
    <dbReference type="NCBI Taxonomy" id="412133"/>
    <lineage>
        <taxon>Eukaryota</taxon>
        <taxon>Metamonada</taxon>
        <taxon>Parabasalia</taxon>
        <taxon>Trichomonadida</taxon>
        <taxon>Trichomonadidae</taxon>
        <taxon>Trichomonas</taxon>
    </lineage>
</organism>
<evidence type="ECO:0000313" key="1">
    <source>
        <dbReference type="EMBL" id="EAY12410.1"/>
    </source>
</evidence>
<dbReference type="EMBL" id="DS113302">
    <property type="protein sequence ID" value="EAY12410.1"/>
    <property type="molecule type" value="Genomic_DNA"/>
</dbReference>
<dbReference type="VEuPathDB" id="TrichDB:TVAG_445220"/>
<dbReference type="AlphaFoldDB" id="A2E4I8"/>
<dbReference type="InParanoid" id="A2E4I8"/>
<sequence>MELWKEFFPNLNDPSFTQKNARITNAGIYFVNFAQFHGLGSEGVIVLSGNPSTALLVFASSFKDSFKSSGQGGSINLIQGSIVQYHICSTGCHDNPSTGWGGHSYTEVTKTPNTPNYLIESTISRCKTSSRAFEHDFGSILVQSTNTSHYKGSDMAAFCLSRANNTGEVKFSLIVNNSCHNPCVGYSRSNYISIYCQFIENSNSETSYGIIHVQIGSSASFSNCSFVKNAGSRLFSLYESSASITNCFIKNPNCPTGSGSIGSTYPDQLEIVLLLLSTNQCNANNKLMNPIIVVKPSYITKYIPYLTLDLLIVPTQILFVI</sequence>
<evidence type="ECO:0000313" key="2">
    <source>
        <dbReference type="Proteomes" id="UP000001542"/>
    </source>
</evidence>
<dbReference type="KEGG" id="tva:4770376"/>
<dbReference type="RefSeq" id="XP_001324633.1">
    <property type="nucleotide sequence ID" value="XM_001324598.1"/>
</dbReference>